<name>C5LNB1_PERM5</name>
<feature type="region of interest" description="Disordered" evidence="1">
    <location>
        <begin position="114"/>
        <end position="139"/>
    </location>
</feature>
<dbReference type="RefSeq" id="XP_002769072.1">
    <property type="nucleotide sequence ID" value="XM_002769026.1"/>
</dbReference>
<reference evidence="3 4" key="1">
    <citation type="submission" date="2008-07" db="EMBL/GenBank/DDBJ databases">
        <authorList>
            <person name="El-Sayed N."/>
            <person name="Caler E."/>
            <person name="Inman J."/>
            <person name="Amedeo P."/>
            <person name="Hass B."/>
            <person name="Wortman J."/>
        </authorList>
    </citation>
    <scope>NUCLEOTIDE SEQUENCE [LARGE SCALE GENOMIC DNA]</scope>
    <source>
        <strain evidence="4">ATCC 50983 / TXsc</strain>
    </source>
</reference>
<gene>
    <name evidence="3" type="ORF">Pmar_PMAR015532</name>
</gene>
<protein>
    <submittedName>
        <fullName evidence="3">Uncharacterized protein</fullName>
    </submittedName>
</protein>
<dbReference type="AlphaFoldDB" id="C5LNB1"/>
<evidence type="ECO:0000256" key="1">
    <source>
        <dbReference type="SAM" id="MobiDB-lite"/>
    </source>
</evidence>
<dbReference type="Proteomes" id="UP000007800">
    <property type="component" value="Unassembled WGS sequence"/>
</dbReference>
<proteinExistence type="predicted"/>
<keyword evidence="2" id="KW-0732">Signal</keyword>
<evidence type="ECO:0000313" key="4">
    <source>
        <dbReference type="Proteomes" id="UP000007800"/>
    </source>
</evidence>
<feature type="signal peptide" evidence="2">
    <location>
        <begin position="1"/>
        <end position="19"/>
    </location>
</feature>
<dbReference type="GeneID" id="9040372"/>
<organism evidence="4">
    <name type="scientific">Perkinsus marinus (strain ATCC 50983 / TXsc)</name>
    <dbReference type="NCBI Taxonomy" id="423536"/>
    <lineage>
        <taxon>Eukaryota</taxon>
        <taxon>Sar</taxon>
        <taxon>Alveolata</taxon>
        <taxon>Perkinsozoa</taxon>
        <taxon>Perkinsea</taxon>
        <taxon>Perkinsida</taxon>
        <taxon>Perkinsidae</taxon>
        <taxon>Perkinsus</taxon>
    </lineage>
</organism>
<keyword evidence="4" id="KW-1185">Reference proteome</keyword>
<sequence>MKRLSTFLVSASLPSGLAAIFGLDIQKEHNFFFHPGRSEIVIDQPQCQHIYEPPVDKLKVSHALLTPCTASLDLCTNPIRIADTKSFFIEVSADDDDPTRKVFTVDIKSEAMPAVGQKKRRTRKQHPLNKPDPADPGLYEETKQRLTNLVDTGRLALTVEDGDYGYLATTYYGVRGAKRARPVFPLTLLNAAIKPLLVDCPSLQESLPTGVSRLFWMQAEVLLG</sequence>
<dbReference type="InParanoid" id="C5LNB1"/>
<dbReference type="EMBL" id="GG683749">
    <property type="protein sequence ID" value="EER01790.1"/>
    <property type="molecule type" value="Genomic_DNA"/>
</dbReference>
<feature type="compositionally biased region" description="Basic residues" evidence="1">
    <location>
        <begin position="117"/>
        <end position="127"/>
    </location>
</feature>
<accession>C5LNB1</accession>
<feature type="chain" id="PRO_5002954615" evidence="2">
    <location>
        <begin position="20"/>
        <end position="224"/>
    </location>
</feature>
<evidence type="ECO:0000256" key="2">
    <source>
        <dbReference type="SAM" id="SignalP"/>
    </source>
</evidence>
<evidence type="ECO:0000313" key="3">
    <source>
        <dbReference type="EMBL" id="EER01790.1"/>
    </source>
</evidence>